<keyword evidence="4" id="KW-0336">GPI-anchor</keyword>
<comment type="similarity">
    <text evidence="2">Belongs to the fasciclin-like AGP family.</text>
</comment>
<evidence type="ECO:0000259" key="10">
    <source>
        <dbReference type="PROSITE" id="PS50213"/>
    </source>
</evidence>
<dbReference type="EMBL" id="JBDFQZ010000009">
    <property type="protein sequence ID" value="KAK9691306.1"/>
    <property type="molecule type" value="Genomic_DNA"/>
</dbReference>
<dbReference type="GO" id="GO:0098552">
    <property type="term" value="C:side of membrane"/>
    <property type="evidence" value="ECO:0007669"/>
    <property type="project" value="UniProtKB-KW"/>
</dbReference>
<evidence type="ECO:0000313" key="11">
    <source>
        <dbReference type="EMBL" id="KAK9691305.1"/>
    </source>
</evidence>
<feature type="domain" description="FAS1" evidence="10">
    <location>
        <begin position="40"/>
        <end position="183"/>
    </location>
</feature>
<comment type="subcellular location">
    <subcellularLocation>
        <location evidence="1">Cell membrane</location>
        <topology evidence="1">Lipid-anchor</topology>
        <topology evidence="1">GPI-anchor</topology>
    </subcellularLocation>
</comment>
<protein>
    <recommendedName>
        <fullName evidence="10">FAS1 domain-containing protein</fullName>
    </recommendedName>
</protein>
<sequence>MKNITYLFATILLMLICSSCNAQKKATLAQSPAPAPEPEPANITHLLDVAGPFHTFLKYLESTNVLGTLQTQANKTDGEGLTLFVPKDDSFTSLKNPSLSNLTDTQLKQVILFHALPHFYSLSDFKNLSKVGPVQTFAGGAYTLNFTDVSGTVQVSSGWSVTKISSSVWSAAPVGVYQIDMVLLPEAIFGPSVPSVAAPPPAPEAHVPAADAPSDDTSDADKGPPATKEPSSSYRVVCSLVFALSGVLLLSVI</sequence>
<dbReference type="PROSITE" id="PS50213">
    <property type="entry name" value="FAS1"/>
    <property type="match status" value="1"/>
</dbReference>
<dbReference type="EMBL" id="JBDFQZ010000009">
    <property type="protein sequence ID" value="KAK9691305.1"/>
    <property type="molecule type" value="Genomic_DNA"/>
</dbReference>
<organism evidence="11 12">
    <name type="scientific">Saponaria officinalis</name>
    <name type="common">Common soapwort</name>
    <name type="synonym">Lychnis saponaria</name>
    <dbReference type="NCBI Taxonomy" id="3572"/>
    <lineage>
        <taxon>Eukaryota</taxon>
        <taxon>Viridiplantae</taxon>
        <taxon>Streptophyta</taxon>
        <taxon>Embryophyta</taxon>
        <taxon>Tracheophyta</taxon>
        <taxon>Spermatophyta</taxon>
        <taxon>Magnoliopsida</taxon>
        <taxon>eudicotyledons</taxon>
        <taxon>Gunneridae</taxon>
        <taxon>Pentapetalae</taxon>
        <taxon>Caryophyllales</taxon>
        <taxon>Caryophyllaceae</taxon>
        <taxon>Caryophylleae</taxon>
        <taxon>Saponaria</taxon>
    </lineage>
</organism>
<dbReference type="Proteomes" id="UP001443914">
    <property type="component" value="Unassembled WGS sequence"/>
</dbReference>
<reference evidence="11 12" key="1">
    <citation type="submission" date="2024-03" db="EMBL/GenBank/DDBJ databases">
        <title>WGS assembly of Saponaria officinalis var. Norfolk2.</title>
        <authorList>
            <person name="Jenkins J."/>
            <person name="Shu S."/>
            <person name="Grimwood J."/>
            <person name="Barry K."/>
            <person name="Goodstein D."/>
            <person name="Schmutz J."/>
            <person name="Leebens-Mack J."/>
            <person name="Osbourn A."/>
        </authorList>
    </citation>
    <scope>NUCLEOTIDE SEQUENCE [LARGE SCALE GENOMIC DNA]</scope>
    <source>
        <strain evidence="12">cv. Norfolk2</strain>
        <strain evidence="11">JIC</strain>
        <tissue evidence="11">Leaf</tissue>
    </source>
</reference>
<dbReference type="GO" id="GO:0009834">
    <property type="term" value="P:plant-type secondary cell wall biogenesis"/>
    <property type="evidence" value="ECO:0007669"/>
    <property type="project" value="TreeGrafter"/>
</dbReference>
<dbReference type="PANTHER" id="PTHR32077">
    <property type="entry name" value="FASCICLIN-LIKE ARABINOGALACTAN PROTEIN"/>
    <property type="match status" value="1"/>
</dbReference>
<keyword evidence="4" id="KW-0325">Glycoprotein</keyword>
<evidence type="ECO:0000256" key="2">
    <source>
        <dbReference type="ARBA" id="ARBA00007843"/>
    </source>
</evidence>
<comment type="function">
    <text evidence="7">May be a cell surface adhesion protein.</text>
</comment>
<evidence type="ECO:0000256" key="6">
    <source>
        <dbReference type="ARBA" id="ARBA00023136"/>
    </source>
</evidence>
<evidence type="ECO:0000256" key="3">
    <source>
        <dbReference type="ARBA" id="ARBA00022475"/>
    </source>
</evidence>
<evidence type="ECO:0000256" key="8">
    <source>
        <dbReference type="SAM" id="MobiDB-lite"/>
    </source>
</evidence>
<feature type="chain" id="PRO_5044717822" description="FAS1 domain-containing protein" evidence="9">
    <location>
        <begin position="23"/>
        <end position="253"/>
    </location>
</feature>
<evidence type="ECO:0000256" key="9">
    <source>
        <dbReference type="SAM" id="SignalP"/>
    </source>
</evidence>
<accession>A0AAW1IPR9</accession>
<proteinExistence type="inferred from homology"/>
<dbReference type="Pfam" id="PF02469">
    <property type="entry name" value="Fasciclin"/>
    <property type="match status" value="1"/>
</dbReference>
<dbReference type="AlphaFoldDB" id="A0AAW1IPR9"/>
<dbReference type="Gene3D" id="2.30.180.10">
    <property type="entry name" value="FAS1 domain"/>
    <property type="match status" value="1"/>
</dbReference>
<dbReference type="InterPro" id="IPR000782">
    <property type="entry name" value="FAS1_domain"/>
</dbReference>
<keyword evidence="6" id="KW-0472">Membrane</keyword>
<keyword evidence="5 9" id="KW-0732">Signal</keyword>
<feature type="region of interest" description="Disordered" evidence="8">
    <location>
        <begin position="199"/>
        <end position="231"/>
    </location>
</feature>
<dbReference type="SMART" id="SM00554">
    <property type="entry name" value="FAS1"/>
    <property type="match status" value="1"/>
</dbReference>
<evidence type="ECO:0000256" key="7">
    <source>
        <dbReference type="ARBA" id="ARBA00024686"/>
    </source>
</evidence>
<keyword evidence="12" id="KW-1185">Reference proteome</keyword>
<feature type="signal peptide" evidence="9">
    <location>
        <begin position="1"/>
        <end position="22"/>
    </location>
</feature>
<dbReference type="SUPFAM" id="SSF82153">
    <property type="entry name" value="FAS1 domain"/>
    <property type="match status" value="1"/>
</dbReference>
<keyword evidence="4" id="KW-0449">Lipoprotein</keyword>
<dbReference type="PANTHER" id="PTHR32077:SF3">
    <property type="entry name" value="FASCICLIN-LIKE ARABINOGALACTAN PROTEIN 7"/>
    <property type="match status" value="1"/>
</dbReference>
<evidence type="ECO:0000256" key="5">
    <source>
        <dbReference type="ARBA" id="ARBA00022729"/>
    </source>
</evidence>
<dbReference type="InterPro" id="IPR036378">
    <property type="entry name" value="FAS1_dom_sf"/>
</dbReference>
<evidence type="ECO:0000256" key="1">
    <source>
        <dbReference type="ARBA" id="ARBA00004609"/>
    </source>
</evidence>
<evidence type="ECO:0000256" key="4">
    <source>
        <dbReference type="ARBA" id="ARBA00022622"/>
    </source>
</evidence>
<keyword evidence="3" id="KW-1003">Cell membrane</keyword>
<dbReference type="InterPro" id="IPR045003">
    <property type="entry name" value="FLA_A"/>
</dbReference>
<dbReference type="FunFam" id="2.30.180.10:FF:000012">
    <property type="entry name" value="Fasciclin-like arabinogalactan protein 7"/>
    <property type="match status" value="1"/>
</dbReference>
<dbReference type="GO" id="GO:0005886">
    <property type="term" value="C:plasma membrane"/>
    <property type="evidence" value="ECO:0007669"/>
    <property type="project" value="UniProtKB-SubCell"/>
</dbReference>
<evidence type="ECO:0000313" key="12">
    <source>
        <dbReference type="Proteomes" id="UP001443914"/>
    </source>
</evidence>
<name>A0AAW1IPR9_SAPOF</name>
<comment type="caution">
    <text evidence="11">The sequence shown here is derived from an EMBL/GenBank/DDBJ whole genome shotgun (WGS) entry which is preliminary data.</text>
</comment>
<gene>
    <name evidence="11" type="ORF">RND81_09G188500</name>
</gene>